<evidence type="ECO:0000313" key="14">
    <source>
        <dbReference type="Proteomes" id="UP000037405"/>
    </source>
</evidence>
<dbReference type="EC" id="2.7.7.12" evidence="10"/>
<dbReference type="PROSITE" id="PS01163">
    <property type="entry name" value="GAL_P_UDP_TRANSF_II"/>
    <property type="match status" value="1"/>
</dbReference>
<dbReference type="InterPro" id="IPR005850">
    <property type="entry name" value="GalP_Utransf_C"/>
</dbReference>
<dbReference type="PATRIC" id="fig|189381.12.peg.4087"/>
<dbReference type="Proteomes" id="UP000037405">
    <property type="component" value="Unassembled WGS sequence"/>
</dbReference>
<evidence type="ECO:0000256" key="5">
    <source>
        <dbReference type="ARBA" id="ARBA00022490"/>
    </source>
</evidence>
<dbReference type="PIRSF" id="PIRSF006005">
    <property type="entry name" value="GalT_BS"/>
    <property type="match status" value="1"/>
</dbReference>
<evidence type="ECO:0000256" key="8">
    <source>
        <dbReference type="ARBA" id="ARBA00023144"/>
    </source>
</evidence>
<accession>A0A0M0G1F5</accession>
<dbReference type="AlphaFoldDB" id="A0A0M0G1F5"/>
<dbReference type="Pfam" id="PF01087">
    <property type="entry name" value="GalP_UDP_transf"/>
    <property type="match status" value="1"/>
</dbReference>
<dbReference type="InterPro" id="IPR023425">
    <property type="entry name" value="GalP_uridyl_Trfase_II_CS"/>
</dbReference>
<evidence type="ECO:0000256" key="4">
    <source>
        <dbReference type="ARBA" id="ARBA00008706"/>
    </source>
</evidence>
<dbReference type="InterPro" id="IPR005849">
    <property type="entry name" value="GalP_Utransf_N"/>
</dbReference>
<feature type="domain" description="Galactose-1-phosphate uridyl transferase N-terminal" evidence="11">
    <location>
        <begin position="20"/>
        <end position="230"/>
    </location>
</feature>
<dbReference type="STRING" id="189381.GCA_900166615_01969"/>
<dbReference type="GO" id="GO:0008108">
    <property type="term" value="F:UDP-glucose:hexose-1-phosphate uridylyltransferase activity"/>
    <property type="evidence" value="ECO:0007669"/>
    <property type="project" value="UniProtKB-UniRule"/>
</dbReference>
<dbReference type="RefSeq" id="WP_053429022.1">
    <property type="nucleotide sequence ID" value="NZ_LGUE01000005.1"/>
</dbReference>
<keyword evidence="9 10" id="KW-0119">Carbohydrate metabolism</keyword>
<keyword evidence="8 10" id="KW-0299">Galactose metabolism</keyword>
<evidence type="ECO:0000256" key="2">
    <source>
        <dbReference type="ARBA" id="ARBA00004496"/>
    </source>
</evidence>
<keyword evidence="5 10" id="KW-0963">Cytoplasm</keyword>
<evidence type="ECO:0000313" key="13">
    <source>
        <dbReference type="EMBL" id="KON83598.1"/>
    </source>
</evidence>
<comment type="caution">
    <text evidence="13">The sequence shown here is derived from an EMBL/GenBank/DDBJ whole genome shotgun (WGS) entry which is preliminary data.</text>
</comment>
<evidence type="ECO:0000256" key="10">
    <source>
        <dbReference type="HAMAP-Rule" id="MF_00571"/>
    </source>
</evidence>
<reference evidence="14" key="1">
    <citation type="submission" date="2015-07" db="EMBL/GenBank/DDBJ databases">
        <title>Fjat-14235 jcm11544.</title>
        <authorList>
            <person name="Liu B."/>
            <person name="Wang J."/>
            <person name="Zhu Y."/>
            <person name="Liu G."/>
            <person name="Chen Q."/>
            <person name="Chen Z."/>
            <person name="Lan J."/>
            <person name="Che J."/>
            <person name="Ge C."/>
            <person name="Shi H."/>
            <person name="Pan Z."/>
            <person name="Liu X."/>
        </authorList>
    </citation>
    <scope>NUCLEOTIDE SEQUENCE [LARGE SCALE GENOMIC DNA]</scope>
    <source>
        <strain evidence="14">JCM 11544</strain>
    </source>
</reference>
<dbReference type="Pfam" id="PF02744">
    <property type="entry name" value="GalP_UDP_tr_C"/>
    <property type="match status" value="1"/>
</dbReference>
<dbReference type="PANTHER" id="PTHR39191">
    <property type="entry name" value="GALACTOSE-1-PHOSPHATE URIDYLYLTRANSFERASE"/>
    <property type="match status" value="1"/>
</dbReference>
<comment type="subcellular location">
    <subcellularLocation>
        <location evidence="2 10">Cytoplasm</location>
    </subcellularLocation>
</comment>
<dbReference type="GO" id="GO:0006012">
    <property type="term" value="P:galactose metabolic process"/>
    <property type="evidence" value="ECO:0007669"/>
    <property type="project" value="UniProtKB-UniRule"/>
</dbReference>
<dbReference type="HAMAP" id="MF_00571">
    <property type="entry name" value="GalP_UDP_trans"/>
    <property type="match status" value="1"/>
</dbReference>
<organism evidence="13 14">
    <name type="scientific">Rossellomorea marisflavi</name>
    <dbReference type="NCBI Taxonomy" id="189381"/>
    <lineage>
        <taxon>Bacteria</taxon>
        <taxon>Bacillati</taxon>
        <taxon>Bacillota</taxon>
        <taxon>Bacilli</taxon>
        <taxon>Bacillales</taxon>
        <taxon>Bacillaceae</taxon>
        <taxon>Rossellomorea</taxon>
    </lineage>
</organism>
<keyword evidence="6 10" id="KW-0808">Transferase</keyword>
<evidence type="ECO:0000256" key="1">
    <source>
        <dbReference type="ARBA" id="ARBA00001107"/>
    </source>
</evidence>
<name>A0A0M0G1F5_9BACI</name>
<comment type="pathway">
    <text evidence="3 10">Carbohydrate metabolism; galactose metabolism.</text>
</comment>
<protein>
    <recommendedName>
        <fullName evidence="10">Galactose-1-phosphate uridylyltransferase</fullName>
        <shortName evidence="10">Gal-1-P uridylyltransferase</shortName>
        <ecNumber evidence="10">2.7.7.12</ecNumber>
    </recommendedName>
    <alternativeName>
        <fullName evidence="10">UDP-glucose--hexose-1-phosphate uridylyltransferase</fullName>
    </alternativeName>
</protein>
<keyword evidence="14" id="KW-1185">Reference proteome</keyword>
<dbReference type="UniPathway" id="UPA00214"/>
<dbReference type="OrthoDB" id="2293at2"/>
<proteinExistence type="inferred from homology"/>
<comment type="catalytic activity">
    <reaction evidence="1 10">
        <text>alpha-D-galactose 1-phosphate + UDP-alpha-D-glucose = alpha-D-glucose 1-phosphate + UDP-alpha-D-galactose</text>
        <dbReference type="Rhea" id="RHEA:13989"/>
        <dbReference type="ChEBI" id="CHEBI:58336"/>
        <dbReference type="ChEBI" id="CHEBI:58601"/>
        <dbReference type="ChEBI" id="CHEBI:58885"/>
        <dbReference type="ChEBI" id="CHEBI:66914"/>
        <dbReference type="EC" id="2.7.7.12"/>
    </reaction>
</comment>
<sequence>MTINRLLHSLVGKGFLAGLIREEDTVYVRNRLLAVLEQDSYEEAGGVDAGMDIPDLLSAIAAEALNLGIIEAGEEEVLMAELMDCFMPKPSEVNARFRTLYAEDPIRATDYFYQLSRLSNYIQTKRIAQNVHYKVDSLYGELDITINLSKPEKDPAQIARERLLPKHDHRYPVCLLCVENEGYKGRLDHPGRAHHRMIRLGLGGEDWMLQYSPYVYYDEHCIILSEEHRPMEINRDGFARLLDFVKQFPHYFAGSNADLPIVGGSILSHDHYQGGRYEFAMARAEEEVVCPLSSHPGVRAAIVKWPMSVVRLSADEAGPLLDAADELLQGWREYNDPSVGILASTDEEPHNTITPIARKREGRYELDLVLRNNRRSDEHPFGIFHPHEDVHHIKKENIGLIEVMGLAVLPARLKTELSLVENALHGDVEEAPAHHREWVREIRGMRSGEITADTSASIIKEELGNKFSRVLEDAGVFKRTEEGIEAFRRFMAQFE</sequence>
<evidence type="ECO:0000256" key="7">
    <source>
        <dbReference type="ARBA" id="ARBA00022695"/>
    </source>
</evidence>
<comment type="similarity">
    <text evidence="4 10">Belongs to the galactose-1-phosphate uridylyltransferase type 2 family.</text>
</comment>
<evidence type="ECO:0000259" key="11">
    <source>
        <dbReference type="Pfam" id="PF01087"/>
    </source>
</evidence>
<feature type="domain" description="Galactose-1-phosphate uridyl transferase C-terminal" evidence="12">
    <location>
        <begin position="246"/>
        <end position="424"/>
    </location>
</feature>
<dbReference type="InterPro" id="IPR000766">
    <property type="entry name" value="GalP_uridyl_Trfase_II"/>
</dbReference>
<evidence type="ECO:0000259" key="12">
    <source>
        <dbReference type="Pfam" id="PF02744"/>
    </source>
</evidence>
<evidence type="ECO:0000256" key="6">
    <source>
        <dbReference type="ARBA" id="ARBA00022679"/>
    </source>
</evidence>
<dbReference type="GO" id="GO:0005737">
    <property type="term" value="C:cytoplasm"/>
    <property type="evidence" value="ECO:0007669"/>
    <property type="project" value="UniProtKB-SubCell"/>
</dbReference>
<evidence type="ECO:0000256" key="9">
    <source>
        <dbReference type="ARBA" id="ARBA00023277"/>
    </source>
</evidence>
<keyword evidence="7 10" id="KW-0548">Nucleotidyltransferase</keyword>
<dbReference type="PANTHER" id="PTHR39191:SF1">
    <property type="entry name" value="DUF4922 DOMAIN-CONTAINING PROTEIN"/>
    <property type="match status" value="1"/>
</dbReference>
<dbReference type="NCBIfam" id="NF003629">
    <property type="entry name" value="PRK05270.1-2"/>
    <property type="match status" value="1"/>
</dbReference>
<gene>
    <name evidence="10" type="primary">galT</name>
    <name evidence="13" type="ORF">AF331_15565</name>
</gene>
<dbReference type="EMBL" id="LGUE01000005">
    <property type="protein sequence ID" value="KON83598.1"/>
    <property type="molecule type" value="Genomic_DNA"/>
</dbReference>
<evidence type="ECO:0000256" key="3">
    <source>
        <dbReference type="ARBA" id="ARBA00004947"/>
    </source>
</evidence>